<dbReference type="PRINTS" id="PR00038">
    <property type="entry name" value="HTHLUXR"/>
</dbReference>
<dbReference type="SUPFAM" id="SSF52540">
    <property type="entry name" value="P-loop containing nucleoside triphosphate hydrolases"/>
    <property type="match status" value="1"/>
</dbReference>
<reference evidence="4 5" key="1">
    <citation type="submission" date="2018-05" db="EMBL/GenBank/DDBJ databases">
        <title>Genomic Encyclopedia of Type Strains, Phase IV (KMG-IV): sequencing the most valuable type-strain genomes for metagenomic binning, comparative biology and taxonomic classification.</title>
        <authorList>
            <person name="Goeker M."/>
        </authorList>
    </citation>
    <scope>NUCLEOTIDE SEQUENCE [LARGE SCALE GENOMIC DNA]</scope>
    <source>
        <strain evidence="4 5">DSM 45480</strain>
    </source>
</reference>
<dbReference type="GO" id="GO:0003677">
    <property type="term" value="F:DNA binding"/>
    <property type="evidence" value="ECO:0007669"/>
    <property type="project" value="InterPro"/>
</dbReference>
<gene>
    <name evidence="4" type="ORF">C8D88_10277</name>
</gene>
<feature type="domain" description="HTH luxR-type" evidence="3">
    <location>
        <begin position="930"/>
        <end position="995"/>
    </location>
</feature>
<name>A0A316I685_9PSEU</name>
<dbReference type="InterPro" id="IPR027417">
    <property type="entry name" value="P-loop_NTPase"/>
</dbReference>
<dbReference type="Gene3D" id="3.40.50.300">
    <property type="entry name" value="P-loop containing nucleotide triphosphate hydrolases"/>
    <property type="match status" value="1"/>
</dbReference>
<keyword evidence="1" id="KW-0547">Nucleotide-binding</keyword>
<dbReference type="InterPro" id="IPR041664">
    <property type="entry name" value="AAA_16"/>
</dbReference>
<dbReference type="PROSITE" id="PS50043">
    <property type="entry name" value="HTH_LUXR_2"/>
    <property type="match status" value="1"/>
</dbReference>
<dbReference type="SUPFAM" id="SSF46894">
    <property type="entry name" value="C-terminal effector domain of the bipartite response regulators"/>
    <property type="match status" value="1"/>
</dbReference>
<dbReference type="GO" id="GO:0006355">
    <property type="term" value="P:regulation of DNA-templated transcription"/>
    <property type="evidence" value="ECO:0007669"/>
    <property type="project" value="InterPro"/>
</dbReference>
<dbReference type="Gene3D" id="1.10.10.10">
    <property type="entry name" value="Winged helix-like DNA-binding domain superfamily/Winged helix DNA-binding domain"/>
    <property type="match status" value="1"/>
</dbReference>
<dbReference type="Proteomes" id="UP000246005">
    <property type="component" value="Unassembled WGS sequence"/>
</dbReference>
<evidence type="ECO:0000313" key="5">
    <source>
        <dbReference type="Proteomes" id="UP000246005"/>
    </source>
</evidence>
<dbReference type="InterPro" id="IPR011990">
    <property type="entry name" value="TPR-like_helical_dom_sf"/>
</dbReference>
<dbReference type="CDD" id="cd06170">
    <property type="entry name" value="LuxR_C_like"/>
    <property type="match status" value="1"/>
</dbReference>
<dbReference type="InterPro" id="IPR036388">
    <property type="entry name" value="WH-like_DNA-bd_sf"/>
</dbReference>
<dbReference type="AlphaFoldDB" id="A0A316I685"/>
<dbReference type="InterPro" id="IPR016032">
    <property type="entry name" value="Sig_transdc_resp-reg_C-effctor"/>
</dbReference>
<sequence length="998" mass="109190">MTCASMPLVARLGSGIPLVARDRELDRLRAALARAGEGTAGAVLLAGDAGVGKTRLIDELAASAEDTLVLMGRCLDAGETGLPYLPFAEALGTLKDITNRPALAMLLPQLALPAEREPGTEGMTAPGLLPGRRPEQDVGQLQLFDAVLGLLGDLSERQRVLLVVEDLHWADASTRYLLSFLLSRLRSQRLLVVCTYRADDLHRSHPLRPLLSELVRLPAVERLDLSPFNAADARRFVEALSDDLPEDVVQQVAERSEGNAFFAEELIAVATCDDRSSLPSALADVLLSRVERLSPQAQHVVRVASVRGRRVRHDRLREVAGLSDVDLDTALRELVQHHLLVVNDDEVYIFRHALLREAVYGDLLPGERVRLHAAYARYLAEHLDERGAAAALAHHAFQSHDLPQALRASIKAAKEAERAGAPAESLRYLEKALNLWNAVPAADRPSDVDEAVLLRRASWVAGTAGQPERAVAFARSATKALTSEQTPEEAAEVWLRLAQALSILDGNEEEHFTVIAKALDLVYDREPSPTRARVLAGKASSLRQQRKDAAAREAAELAIADGRTANAPGAVADALGTLAILDDHAMRHAEAKESFERAIKSAREVGAFNNELRAWYYYGLMHYDQGELAEAARVFNEAGNRAKETGLTWSMFGLEIRILQLLVHYYIGDWDYAAWASEPPGMSVSSTVLARLAAARTHLTVGRGELAETERLITKLRSDWHRDIQIALITGGTGAEVALWRGRPELAVERVTDALEWTRKLGGPWVLADIRIGAIGIAAYADVAAKARRKRDTEAEENAVEAGRKLAEHVRLTARNGKPRAGTLGPEGRAWLARANAEESRLQGPGDPELWRKAVDGFGYGLVFEQALCRWRLAEALLGAEAKENHRDEAAEQLRLADEVATRLKAVPLQEAVASCAKRARITLRADEPAREHLDLFTPRERAVLALVASGRTNREVGEELYISEKTVSVHLSRIMAKLGASRRAEAVAIAYDRGLLE</sequence>
<organism evidence="4 5">
    <name type="scientific">Lentzea atacamensis</name>
    <dbReference type="NCBI Taxonomy" id="531938"/>
    <lineage>
        <taxon>Bacteria</taxon>
        <taxon>Bacillati</taxon>
        <taxon>Actinomycetota</taxon>
        <taxon>Actinomycetes</taxon>
        <taxon>Pseudonocardiales</taxon>
        <taxon>Pseudonocardiaceae</taxon>
        <taxon>Lentzea</taxon>
    </lineage>
</organism>
<evidence type="ECO:0000313" key="4">
    <source>
        <dbReference type="EMBL" id="PWK88811.1"/>
    </source>
</evidence>
<dbReference type="EMBL" id="QGHB01000002">
    <property type="protein sequence ID" value="PWK88811.1"/>
    <property type="molecule type" value="Genomic_DNA"/>
</dbReference>
<dbReference type="GO" id="GO:0004016">
    <property type="term" value="F:adenylate cyclase activity"/>
    <property type="evidence" value="ECO:0007669"/>
    <property type="project" value="TreeGrafter"/>
</dbReference>
<dbReference type="SUPFAM" id="SSF48452">
    <property type="entry name" value="TPR-like"/>
    <property type="match status" value="1"/>
</dbReference>
<dbReference type="Pfam" id="PF13191">
    <property type="entry name" value="AAA_16"/>
    <property type="match status" value="1"/>
</dbReference>
<dbReference type="GO" id="GO:0005737">
    <property type="term" value="C:cytoplasm"/>
    <property type="evidence" value="ECO:0007669"/>
    <property type="project" value="TreeGrafter"/>
</dbReference>
<evidence type="ECO:0000259" key="3">
    <source>
        <dbReference type="PROSITE" id="PS50043"/>
    </source>
</evidence>
<evidence type="ECO:0000256" key="1">
    <source>
        <dbReference type="ARBA" id="ARBA00022741"/>
    </source>
</evidence>
<protein>
    <submittedName>
        <fullName evidence="4">Regulatory LuxR family protein</fullName>
    </submittedName>
</protein>
<accession>A0A316I685</accession>
<dbReference type="InterPro" id="IPR000792">
    <property type="entry name" value="Tscrpt_reg_LuxR_C"/>
</dbReference>
<evidence type="ECO:0000256" key="2">
    <source>
        <dbReference type="ARBA" id="ARBA00022840"/>
    </source>
</evidence>
<dbReference type="PANTHER" id="PTHR16305">
    <property type="entry name" value="TESTICULAR SOLUBLE ADENYLYL CYCLASE"/>
    <property type="match status" value="1"/>
</dbReference>
<dbReference type="PANTHER" id="PTHR16305:SF35">
    <property type="entry name" value="TRANSCRIPTIONAL ACTIVATOR DOMAIN"/>
    <property type="match status" value="1"/>
</dbReference>
<keyword evidence="2" id="KW-0067">ATP-binding</keyword>
<dbReference type="SMART" id="SM00421">
    <property type="entry name" value="HTH_LUXR"/>
    <property type="match status" value="1"/>
</dbReference>
<dbReference type="GO" id="GO:0005524">
    <property type="term" value="F:ATP binding"/>
    <property type="evidence" value="ECO:0007669"/>
    <property type="project" value="UniProtKB-KW"/>
</dbReference>
<proteinExistence type="predicted"/>
<dbReference type="Pfam" id="PF00196">
    <property type="entry name" value="GerE"/>
    <property type="match status" value="1"/>
</dbReference>
<comment type="caution">
    <text evidence="4">The sequence shown here is derived from an EMBL/GenBank/DDBJ whole genome shotgun (WGS) entry which is preliminary data.</text>
</comment>
<dbReference type="Gene3D" id="1.25.40.10">
    <property type="entry name" value="Tetratricopeptide repeat domain"/>
    <property type="match status" value="2"/>
</dbReference>
<dbReference type="PROSITE" id="PS00622">
    <property type="entry name" value="HTH_LUXR_1"/>
    <property type="match status" value="1"/>
</dbReference>